<keyword evidence="18" id="KW-0675">Receptor</keyword>
<comment type="similarity">
    <text evidence="3">Belongs to the RLP family.</text>
</comment>
<dbReference type="SUPFAM" id="SSF52047">
    <property type="entry name" value="RNI-like"/>
    <property type="match status" value="1"/>
</dbReference>
<evidence type="ECO:0000313" key="26">
    <source>
        <dbReference type="Proteomes" id="UP001459277"/>
    </source>
</evidence>
<dbReference type="EMBL" id="JAZDWU010000006">
    <property type="protein sequence ID" value="KAK9998388.1"/>
    <property type="molecule type" value="Genomic_DNA"/>
</dbReference>
<evidence type="ECO:0000256" key="7">
    <source>
        <dbReference type="ARBA" id="ARBA00022553"/>
    </source>
</evidence>
<evidence type="ECO:0000256" key="4">
    <source>
        <dbReference type="ARBA" id="ARBA00012513"/>
    </source>
</evidence>
<name>A0AAW2CLK9_9ROSI</name>
<evidence type="ECO:0000313" key="25">
    <source>
        <dbReference type="EMBL" id="KAK9998388.1"/>
    </source>
</evidence>
<dbReference type="SUPFAM" id="SSF56112">
    <property type="entry name" value="Protein kinase-like (PK-like)"/>
    <property type="match status" value="1"/>
</dbReference>
<keyword evidence="5" id="KW-1003">Cell membrane</keyword>
<keyword evidence="8" id="KW-0433">Leucine-rich repeat</keyword>
<keyword evidence="26" id="KW-1185">Reference proteome</keyword>
<comment type="subcellular location">
    <subcellularLocation>
        <location evidence="1">Cell membrane</location>
        <topology evidence="1">Single-pass type I membrane protein</topology>
    </subcellularLocation>
</comment>
<evidence type="ECO:0000256" key="1">
    <source>
        <dbReference type="ARBA" id="ARBA00004251"/>
    </source>
</evidence>
<accession>A0AAW2CLK9</accession>
<evidence type="ECO:0000256" key="17">
    <source>
        <dbReference type="ARBA" id="ARBA00023136"/>
    </source>
</evidence>
<organism evidence="25 26">
    <name type="scientific">Lithocarpus litseifolius</name>
    <dbReference type="NCBI Taxonomy" id="425828"/>
    <lineage>
        <taxon>Eukaryota</taxon>
        <taxon>Viridiplantae</taxon>
        <taxon>Streptophyta</taxon>
        <taxon>Embryophyta</taxon>
        <taxon>Tracheophyta</taxon>
        <taxon>Spermatophyta</taxon>
        <taxon>Magnoliopsida</taxon>
        <taxon>eudicotyledons</taxon>
        <taxon>Gunneridae</taxon>
        <taxon>Pentapetalae</taxon>
        <taxon>rosids</taxon>
        <taxon>fabids</taxon>
        <taxon>Fagales</taxon>
        <taxon>Fagaceae</taxon>
        <taxon>Lithocarpus</taxon>
    </lineage>
</organism>
<keyword evidence="7" id="KW-0597">Phosphoprotein</keyword>
<keyword evidence="10 23" id="KW-0812">Transmembrane</keyword>
<keyword evidence="19" id="KW-0325">Glycoprotein</keyword>
<keyword evidence="12" id="KW-0677">Repeat</keyword>
<keyword evidence="9" id="KW-0808">Transferase</keyword>
<evidence type="ECO:0000256" key="2">
    <source>
        <dbReference type="ARBA" id="ARBA00008684"/>
    </source>
</evidence>
<evidence type="ECO:0000256" key="20">
    <source>
        <dbReference type="ARBA" id="ARBA00047899"/>
    </source>
</evidence>
<comment type="catalytic activity">
    <reaction evidence="21">
        <text>L-seryl-[protein] + ATP = O-phospho-L-seryl-[protein] + ADP + H(+)</text>
        <dbReference type="Rhea" id="RHEA:17989"/>
        <dbReference type="Rhea" id="RHEA-COMP:9863"/>
        <dbReference type="Rhea" id="RHEA-COMP:11604"/>
        <dbReference type="ChEBI" id="CHEBI:15378"/>
        <dbReference type="ChEBI" id="CHEBI:29999"/>
        <dbReference type="ChEBI" id="CHEBI:30616"/>
        <dbReference type="ChEBI" id="CHEBI:83421"/>
        <dbReference type="ChEBI" id="CHEBI:456216"/>
        <dbReference type="EC" id="2.7.11.1"/>
    </reaction>
</comment>
<evidence type="ECO:0000256" key="22">
    <source>
        <dbReference type="PROSITE-ProRule" id="PRU10141"/>
    </source>
</evidence>
<comment type="similarity">
    <text evidence="2">Belongs to the protein kinase superfamily. Ser/Thr protein kinase family.</text>
</comment>
<dbReference type="SUPFAM" id="SSF52058">
    <property type="entry name" value="L domain-like"/>
    <property type="match status" value="1"/>
</dbReference>
<dbReference type="GO" id="GO:0005524">
    <property type="term" value="F:ATP binding"/>
    <property type="evidence" value="ECO:0007669"/>
    <property type="project" value="UniProtKB-UniRule"/>
</dbReference>
<evidence type="ECO:0000256" key="9">
    <source>
        <dbReference type="ARBA" id="ARBA00022679"/>
    </source>
</evidence>
<feature type="domain" description="Protein kinase" evidence="24">
    <location>
        <begin position="713"/>
        <end position="1022"/>
    </location>
</feature>
<dbReference type="FunFam" id="1.10.510.10:FF:000358">
    <property type="entry name" value="Putative leucine-rich repeat receptor-like serine/threonine-protein kinase"/>
    <property type="match status" value="1"/>
</dbReference>
<protein>
    <recommendedName>
        <fullName evidence="4">non-specific serine/threonine protein kinase</fullName>
        <ecNumber evidence="4">2.7.11.1</ecNumber>
    </recommendedName>
</protein>
<keyword evidence="11" id="KW-0732">Signal</keyword>
<dbReference type="Gene3D" id="3.80.10.10">
    <property type="entry name" value="Ribonuclease Inhibitor"/>
    <property type="match status" value="4"/>
</dbReference>
<dbReference type="Gene3D" id="3.30.200.20">
    <property type="entry name" value="Phosphorylase Kinase, domain 1"/>
    <property type="match status" value="1"/>
</dbReference>
<proteinExistence type="inferred from homology"/>
<evidence type="ECO:0000256" key="3">
    <source>
        <dbReference type="ARBA" id="ARBA00009592"/>
    </source>
</evidence>
<dbReference type="PANTHER" id="PTHR27008">
    <property type="entry name" value="OS04G0122200 PROTEIN"/>
    <property type="match status" value="1"/>
</dbReference>
<dbReference type="InterPro" id="IPR032675">
    <property type="entry name" value="LRR_dom_sf"/>
</dbReference>
<evidence type="ECO:0000256" key="18">
    <source>
        <dbReference type="ARBA" id="ARBA00023170"/>
    </source>
</evidence>
<dbReference type="GO" id="GO:0005886">
    <property type="term" value="C:plasma membrane"/>
    <property type="evidence" value="ECO:0007669"/>
    <property type="project" value="UniProtKB-SubCell"/>
</dbReference>
<dbReference type="InterPro" id="IPR001611">
    <property type="entry name" value="Leu-rich_rpt"/>
</dbReference>
<keyword evidence="17 23" id="KW-0472">Membrane</keyword>
<evidence type="ECO:0000256" key="13">
    <source>
        <dbReference type="ARBA" id="ARBA00022741"/>
    </source>
</evidence>
<dbReference type="FunFam" id="3.80.10.10:FF:000275">
    <property type="entry name" value="Leucine-rich repeat receptor-like protein kinase"/>
    <property type="match status" value="1"/>
</dbReference>
<dbReference type="Pfam" id="PF00560">
    <property type="entry name" value="LRR_1"/>
    <property type="match status" value="7"/>
</dbReference>
<dbReference type="InterPro" id="IPR008271">
    <property type="entry name" value="Ser/Thr_kinase_AS"/>
</dbReference>
<dbReference type="InterPro" id="IPR003591">
    <property type="entry name" value="Leu-rich_rpt_typical-subtyp"/>
</dbReference>
<dbReference type="Proteomes" id="UP001459277">
    <property type="component" value="Unassembled WGS sequence"/>
</dbReference>
<dbReference type="CDD" id="cd14066">
    <property type="entry name" value="STKc_IRAK"/>
    <property type="match status" value="1"/>
</dbReference>
<dbReference type="PANTHER" id="PTHR27008:SF596">
    <property type="entry name" value="OS02G0215500 PROTEIN"/>
    <property type="match status" value="1"/>
</dbReference>
<feature type="transmembrane region" description="Helical" evidence="23">
    <location>
        <begin position="654"/>
        <end position="681"/>
    </location>
</feature>
<gene>
    <name evidence="25" type="ORF">SO802_017991</name>
</gene>
<dbReference type="GO" id="GO:0004674">
    <property type="term" value="F:protein serine/threonine kinase activity"/>
    <property type="evidence" value="ECO:0007669"/>
    <property type="project" value="UniProtKB-KW"/>
</dbReference>
<dbReference type="InterPro" id="IPR051809">
    <property type="entry name" value="Plant_receptor-like_S/T_kinase"/>
</dbReference>
<dbReference type="PROSITE" id="PS00107">
    <property type="entry name" value="PROTEIN_KINASE_ATP"/>
    <property type="match status" value="1"/>
</dbReference>
<evidence type="ECO:0000256" key="15">
    <source>
        <dbReference type="ARBA" id="ARBA00022840"/>
    </source>
</evidence>
<keyword evidence="15 22" id="KW-0067">ATP-binding</keyword>
<dbReference type="Pfam" id="PF08263">
    <property type="entry name" value="LRRNT_2"/>
    <property type="match status" value="1"/>
</dbReference>
<evidence type="ECO:0000256" key="21">
    <source>
        <dbReference type="ARBA" id="ARBA00048679"/>
    </source>
</evidence>
<evidence type="ECO:0000256" key="19">
    <source>
        <dbReference type="ARBA" id="ARBA00023180"/>
    </source>
</evidence>
<evidence type="ECO:0000259" key="24">
    <source>
        <dbReference type="PROSITE" id="PS50011"/>
    </source>
</evidence>
<dbReference type="Gene3D" id="1.10.510.10">
    <property type="entry name" value="Transferase(Phosphotransferase) domain 1"/>
    <property type="match status" value="1"/>
</dbReference>
<dbReference type="Pfam" id="PF13855">
    <property type="entry name" value="LRR_8"/>
    <property type="match status" value="1"/>
</dbReference>
<evidence type="ECO:0000256" key="6">
    <source>
        <dbReference type="ARBA" id="ARBA00022527"/>
    </source>
</evidence>
<evidence type="ECO:0000256" key="11">
    <source>
        <dbReference type="ARBA" id="ARBA00022729"/>
    </source>
</evidence>
<dbReference type="InterPro" id="IPR011009">
    <property type="entry name" value="Kinase-like_dom_sf"/>
</dbReference>
<dbReference type="SMART" id="SM00220">
    <property type="entry name" value="S_TKc"/>
    <property type="match status" value="1"/>
</dbReference>
<evidence type="ECO:0000256" key="16">
    <source>
        <dbReference type="ARBA" id="ARBA00022989"/>
    </source>
</evidence>
<dbReference type="InterPro" id="IPR017441">
    <property type="entry name" value="Protein_kinase_ATP_BS"/>
</dbReference>
<evidence type="ECO:0000256" key="10">
    <source>
        <dbReference type="ARBA" id="ARBA00022692"/>
    </source>
</evidence>
<dbReference type="AlphaFoldDB" id="A0AAW2CLK9"/>
<comment type="catalytic activity">
    <reaction evidence="20">
        <text>L-threonyl-[protein] + ATP = O-phospho-L-threonyl-[protein] + ADP + H(+)</text>
        <dbReference type="Rhea" id="RHEA:46608"/>
        <dbReference type="Rhea" id="RHEA-COMP:11060"/>
        <dbReference type="Rhea" id="RHEA-COMP:11605"/>
        <dbReference type="ChEBI" id="CHEBI:15378"/>
        <dbReference type="ChEBI" id="CHEBI:30013"/>
        <dbReference type="ChEBI" id="CHEBI:30616"/>
        <dbReference type="ChEBI" id="CHEBI:61977"/>
        <dbReference type="ChEBI" id="CHEBI:456216"/>
        <dbReference type="EC" id="2.7.11.1"/>
    </reaction>
</comment>
<dbReference type="InterPro" id="IPR013210">
    <property type="entry name" value="LRR_N_plant-typ"/>
</dbReference>
<dbReference type="EC" id="2.7.11.1" evidence="4"/>
<evidence type="ECO:0000256" key="8">
    <source>
        <dbReference type="ARBA" id="ARBA00022614"/>
    </source>
</evidence>
<evidence type="ECO:0000256" key="14">
    <source>
        <dbReference type="ARBA" id="ARBA00022777"/>
    </source>
</evidence>
<dbReference type="FunFam" id="3.80.10.10:FF:000383">
    <property type="entry name" value="Leucine-rich repeat receptor protein kinase EMS1"/>
    <property type="match status" value="1"/>
</dbReference>
<feature type="binding site" evidence="22">
    <location>
        <position position="742"/>
    </location>
    <ligand>
        <name>ATP</name>
        <dbReference type="ChEBI" id="CHEBI:30616"/>
    </ligand>
</feature>
<dbReference type="FunFam" id="3.80.10.10:FF:000288">
    <property type="entry name" value="LRR receptor-like serine/threonine-protein kinase EFR"/>
    <property type="match status" value="1"/>
</dbReference>
<reference evidence="25 26" key="1">
    <citation type="submission" date="2024-01" db="EMBL/GenBank/DDBJ databases">
        <title>A telomere-to-telomere, gap-free genome of sweet tea (Lithocarpus litseifolius).</title>
        <authorList>
            <person name="Zhou J."/>
        </authorList>
    </citation>
    <scope>NUCLEOTIDE SEQUENCE [LARGE SCALE GENOMIC DNA]</scope>
    <source>
        <strain evidence="25">Zhou-2022a</strain>
        <tissue evidence="25">Leaf</tissue>
    </source>
</reference>
<dbReference type="Pfam" id="PF00069">
    <property type="entry name" value="Pkinase"/>
    <property type="match status" value="1"/>
</dbReference>
<evidence type="ECO:0000256" key="12">
    <source>
        <dbReference type="ARBA" id="ARBA00022737"/>
    </source>
</evidence>
<dbReference type="PROSITE" id="PS00108">
    <property type="entry name" value="PROTEIN_KINASE_ST"/>
    <property type="match status" value="1"/>
</dbReference>
<evidence type="ECO:0000256" key="5">
    <source>
        <dbReference type="ARBA" id="ARBA00022475"/>
    </source>
</evidence>
<keyword evidence="14" id="KW-0418">Kinase</keyword>
<keyword evidence="13 22" id="KW-0547">Nucleotide-binding</keyword>
<dbReference type="FunFam" id="3.30.200.20:FF:000432">
    <property type="entry name" value="LRR receptor-like serine/threonine-protein kinase EFR"/>
    <property type="match status" value="1"/>
</dbReference>
<comment type="caution">
    <text evidence="25">The sequence shown here is derived from an EMBL/GenBank/DDBJ whole genome shotgun (WGS) entry which is preliminary data.</text>
</comment>
<keyword evidence="16 23" id="KW-1133">Transmembrane helix</keyword>
<evidence type="ECO:0000256" key="23">
    <source>
        <dbReference type="SAM" id="Phobius"/>
    </source>
</evidence>
<dbReference type="InterPro" id="IPR000719">
    <property type="entry name" value="Prot_kinase_dom"/>
</dbReference>
<dbReference type="SMART" id="SM00369">
    <property type="entry name" value="LRR_TYP"/>
    <property type="match status" value="7"/>
</dbReference>
<keyword evidence="6" id="KW-0723">Serine/threonine-protein kinase</keyword>
<dbReference type="PROSITE" id="PS50011">
    <property type="entry name" value="PROTEIN_KINASE_DOM"/>
    <property type="match status" value="1"/>
</dbReference>
<sequence>MEHPVMSTTPLFSLTFRAIFLLFLPISISKISLATTLSNETDKLALLEFKSHIDSPLSVLAYWNESFHFCQWVGVTCGNKHRRVIGLDFQNKKLVGTISPHIGNLSFLRSLDLASNSFHGGIPSEVGYLTRLQNLNLSYNPLGGKIPASLSHCSNLQNLDLEYNQLVHGIPSELGTLSKLEILVLANNHLSGSFPPSLGNLSSLQKLWFGYNNLKGEIPNTVAQMKSLKYFGVELNSLSGVFPPSIYNLSSLKYIALTMNYFSGHLKPDFGIALPNLQILWIGVNLFTGIIPVSLSNVSDIHSLDIGGDHFTGTIPMSFGNLRNLRWFGAYNNLLGNFSIYDLSFLSSLNNCSQLEHLDVGYNQLGGELTNSITNLSIPLTSLWLGGNFIGGSIPTHISNIVSLTELHLEQNLLTGSIPNSIGKLSSLNILNLGANKLIGEIPSSFGNMTQLLRLYMYNNSLEGSIPPSLERCSHLQDVRLCHNKLNGTIPEQLLGLQSPPLVLLNVSHNSLTGSLPPDVRNLKLLVALDVSYNKFSKEIPAQLGECLALETLYMQGNYFEGTIPDLSKLKGIQYLDLSNNNLSGQIPRYMINFHMQNLNLSFNNLEGDVPVEGVFRNASAVEVKGNTGLCGGIQELHLHACPIQLSKKPRKHFAFKLILAISIAAALCLTLFSLIALSWLKKSKKKSLAISTFGPSYQKISYKELRNATNGFSLRNLIGSGNFGSVYKGKLGPDEKTVAVKVLNLLKQGACKSFIAECEALRNIRHRNLVKILTACSSIDFEGNDFKALVYEFMPNGSLEMWLHPEDGLKQLRSLNLLQRINIAIDMATALLYLHHHCQTPIIHCDLKPSNILLDDDLNAHISDFGLARLLSKSGKEVLLSQLSSAGVKGTVGYAAPEYGMGSQLSTNGDVYSFGILLLEMLTGRRPTDKLFKDDLNLHNFVKLALPGRVMEIVDHSIFNEVGESDNMVTSWSDWTSGHTECLILVFQIGLACSAESPIDRMDMSRVALELLSIRRQIPLD</sequence>